<gene>
    <name evidence="2" type="ORF">ACFO3N_09730</name>
</gene>
<keyword evidence="3" id="KW-1185">Reference proteome</keyword>
<keyword evidence="1" id="KW-1133">Transmembrane helix</keyword>
<dbReference type="EMBL" id="JBHSFY010000005">
    <property type="protein sequence ID" value="MFC4477340.1"/>
    <property type="molecule type" value="Genomic_DNA"/>
</dbReference>
<protein>
    <submittedName>
        <fullName evidence="2">Uncharacterized protein</fullName>
    </submittedName>
</protein>
<dbReference type="RefSeq" id="WP_379797280.1">
    <property type="nucleotide sequence ID" value="NZ_JBHSFY010000005.1"/>
</dbReference>
<name>A0ABV8ZDZ2_9FLAO</name>
<comment type="caution">
    <text evidence="2">The sequence shown here is derived from an EMBL/GenBank/DDBJ whole genome shotgun (WGS) entry which is preliminary data.</text>
</comment>
<evidence type="ECO:0000256" key="1">
    <source>
        <dbReference type="SAM" id="Phobius"/>
    </source>
</evidence>
<sequence length="304" mass="34567">MSNKKNGGIDFESLDKTTLDREKVILEIKNLTDAGQSPIEIFMKRRIIPVFLPFLTLLITVIFFYINWKGTEKSKALDRYKSEVDMVKMVWADMNGPDTTKKYKRSKEFLIGMFNANSGYYEDDSIYLGIGKKQRPIMILTNMNSDIQKAFAKIDENNDLVKALDKVPVTSKSNIESAQTTNDGKAVILSRSPEIIEATNKVAGNSLKVYIQYTGAVGKNRTQFLANQLKPYYIVPPLDFVGNKEGENEIRYYSTTDIEVAELMAKRIKDITGLIFSLIKINNTTVHNTIEVWYRGTKNIPTNE</sequence>
<keyword evidence="1" id="KW-0812">Transmembrane</keyword>
<keyword evidence="1" id="KW-0472">Membrane</keyword>
<reference evidence="3" key="1">
    <citation type="journal article" date="2019" name="Int. J. Syst. Evol. Microbiol.">
        <title>The Global Catalogue of Microorganisms (GCM) 10K type strain sequencing project: providing services to taxonomists for standard genome sequencing and annotation.</title>
        <authorList>
            <consortium name="The Broad Institute Genomics Platform"/>
            <consortium name="The Broad Institute Genome Sequencing Center for Infectious Disease"/>
            <person name="Wu L."/>
            <person name="Ma J."/>
        </authorList>
    </citation>
    <scope>NUCLEOTIDE SEQUENCE [LARGE SCALE GENOMIC DNA]</scope>
    <source>
        <strain evidence="3">NBRC 103627</strain>
    </source>
</reference>
<evidence type="ECO:0000313" key="3">
    <source>
        <dbReference type="Proteomes" id="UP001596003"/>
    </source>
</evidence>
<feature type="transmembrane region" description="Helical" evidence="1">
    <location>
        <begin position="47"/>
        <end position="68"/>
    </location>
</feature>
<organism evidence="2 3">
    <name type="scientific">Flavobacterium chungangensis</name>
    <dbReference type="NCBI Taxonomy" id="2708132"/>
    <lineage>
        <taxon>Bacteria</taxon>
        <taxon>Pseudomonadati</taxon>
        <taxon>Bacteroidota</taxon>
        <taxon>Flavobacteriia</taxon>
        <taxon>Flavobacteriales</taxon>
        <taxon>Flavobacteriaceae</taxon>
        <taxon>Flavobacterium</taxon>
    </lineage>
</organism>
<dbReference type="Proteomes" id="UP001596003">
    <property type="component" value="Unassembled WGS sequence"/>
</dbReference>
<proteinExistence type="predicted"/>
<evidence type="ECO:0000313" key="2">
    <source>
        <dbReference type="EMBL" id="MFC4477340.1"/>
    </source>
</evidence>
<accession>A0ABV8ZDZ2</accession>